<proteinExistence type="predicted"/>
<evidence type="ECO:0000259" key="2">
    <source>
        <dbReference type="PROSITE" id="PS50234"/>
    </source>
</evidence>
<dbReference type="PROSITE" id="PS50234">
    <property type="entry name" value="VWFA"/>
    <property type="match status" value="1"/>
</dbReference>
<dbReference type="Gene3D" id="3.40.50.410">
    <property type="entry name" value="von Willebrand factor, type A domain"/>
    <property type="match status" value="1"/>
</dbReference>
<reference evidence="3 4" key="1">
    <citation type="submission" date="2014-03" db="EMBL/GenBank/DDBJ databases">
        <title>Genomics of Bifidobacteria.</title>
        <authorList>
            <person name="Ventura M."/>
            <person name="Milani C."/>
            <person name="Lugli G.A."/>
        </authorList>
    </citation>
    <scope>NUCLEOTIDE SEQUENCE [LARGE SCALE GENOMIC DNA]</scope>
    <source>
        <strain evidence="3 4">DSM 23973</strain>
    </source>
</reference>
<dbReference type="SMART" id="SM00327">
    <property type="entry name" value="VWA"/>
    <property type="match status" value="1"/>
</dbReference>
<organism evidence="3 4">
    <name type="scientific">Bifidobacterium callitrichos DSM 23973</name>
    <dbReference type="NCBI Taxonomy" id="1437609"/>
    <lineage>
        <taxon>Bacteria</taxon>
        <taxon>Bacillati</taxon>
        <taxon>Actinomycetota</taxon>
        <taxon>Actinomycetes</taxon>
        <taxon>Bifidobacteriales</taxon>
        <taxon>Bifidobacteriaceae</taxon>
        <taxon>Bifidobacterium</taxon>
    </lineage>
</organism>
<accession>A0A087A511</accession>
<dbReference type="InterPro" id="IPR002035">
    <property type="entry name" value="VWF_A"/>
</dbReference>
<dbReference type="EMBL" id="JGYS01000013">
    <property type="protein sequence ID" value="KFI53861.1"/>
    <property type="molecule type" value="Genomic_DNA"/>
</dbReference>
<name>A0A087A511_9BIFI</name>
<dbReference type="SUPFAM" id="SSF53300">
    <property type="entry name" value="vWA-like"/>
    <property type="match status" value="1"/>
</dbReference>
<dbReference type="Proteomes" id="UP000029072">
    <property type="component" value="Unassembled WGS sequence"/>
</dbReference>
<evidence type="ECO:0000313" key="4">
    <source>
        <dbReference type="Proteomes" id="UP000029072"/>
    </source>
</evidence>
<dbReference type="Pfam" id="PF00092">
    <property type="entry name" value="VWA"/>
    <property type="match status" value="1"/>
</dbReference>
<evidence type="ECO:0000256" key="1">
    <source>
        <dbReference type="SAM" id="MobiDB-lite"/>
    </source>
</evidence>
<dbReference type="Pfam" id="PF18885">
    <property type="entry name" value="DUF5648"/>
    <property type="match status" value="1"/>
</dbReference>
<dbReference type="CDD" id="cd00198">
    <property type="entry name" value="vWFA"/>
    <property type="match status" value="1"/>
</dbReference>
<dbReference type="InterPro" id="IPR036465">
    <property type="entry name" value="vWFA_dom_sf"/>
</dbReference>
<feature type="domain" description="VWFA" evidence="2">
    <location>
        <begin position="49"/>
        <end position="226"/>
    </location>
</feature>
<evidence type="ECO:0000313" key="3">
    <source>
        <dbReference type="EMBL" id="KFI53861.1"/>
    </source>
</evidence>
<protein>
    <submittedName>
        <fullName evidence="3">L,D-transpeptidase catalytic domain-containing protein</fullName>
    </submittedName>
</protein>
<comment type="caution">
    <text evidence="3">The sequence shown here is derived from an EMBL/GenBank/DDBJ whole genome shotgun (WGS) entry which is preliminary data.</text>
</comment>
<feature type="compositionally biased region" description="Pro residues" evidence="1">
    <location>
        <begin position="903"/>
        <end position="919"/>
    </location>
</feature>
<dbReference type="eggNOG" id="COG3757">
    <property type="taxonomic scope" value="Bacteria"/>
</dbReference>
<gene>
    <name evidence="3" type="ORF">BCAL_1676</name>
</gene>
<sequence length="1074" mass="118010">MMHKEMRVIWSRLVAVLVAVAMLLGFGLATAQAVEPSTGKTDTKTKHNAIVLVLDSSGSMSGDPFDKGVRPAAKKFIEAVFDKDPLSQIAVVSFGDTVHMNPQGFTNDEKSLVDYTQTPGTGDDKIWVGGGTNVTLGLQKADELGSKLSDDDYVKSIVTMSDGWPNDASGATAQAQSMFPRYNMYSVGFNIDDRGRAFLKTIQNKGDDGYYDATDIDTLIKIFGKIVDQILHPLDIALSYEDEGNTVGNGRQYLVTAKLSNPNTQKASSVKASISFKENAILATGEQAEKTVGEIPAKDSRTVSWRIRVVKTASSVMYTVTVSGDNMADFSKSDKIAVGNNTGTSNVFDFDKDTWKFGNYREDVVEPFTGNKDSNVPVRNLMSNEDFDRLIDSVNDPDEFANIMKWSQTEWAGSCYGFAATSILAKMGSATPYDRQSGASSLHDMNNSKSVISYINYYYLSQQYKAVQSVKQESTQDSKDAVSRLLADLDQVKQGGAPVLLFFSVLDNKKSIEQGRIVSTINHVVVADSYSETSYAYDGHSFNYAVRIYDSNMPNNANVYLYVNKDTGDWYFPGVEPNVYGAKSWAVDTGKSYFPMIINDLNILNPKEHDLELLSKNYFAQLNAHARTNNADLLIKSGASQWSIDKILRDKNSDVSFSFPMDGAIGNDFSFNLPNNDNDYSVETKGQYDYALHYPDAYVAVKADKADSATFSRNGNVALTGNSGKYTLSSTLDSAKGPWFTYSVSGSKAKDIKLTKNGDGYIVEADNLTDARFSANNKEETKTLSVDTSAKKVEVKADESGRNLVASIDKDGDGKFETVIADSSKQSVVTVEPKAPSRVGNTVSIPSVKGVSYVDGQGKVLKGDVVLHRGETLTVKAQAQDGYKLQSGVRSEWTFTYQDETPVPNPEPSPSPTPTPTPSPSVTAVPVYRVYDRNSGLHHYTTSRAERDHLVRLGWRDEGVSFKAAEKDASNANLKPVYREYNPNDGNHNWTMSRAEHDHLVRVGWRDEASPGMWIRLRRRMCIACITRTVVSTCIRRRRLSMRTSVVRAGTRKESPGRALTDNTADAAGVPVDE</sequence>
<feature type="region of interest" description="Disordered" evidence="1">
    <location>
        <begin position="898"/>
        <end position="923"/>
    </location>
</feature>
<dbReference type="InterPro" id="IPR043708">
    <property type="entry name" value="DUF5648"/>
</dbReference>
<dbReference type="AlphaFoldDB" id="A0A087A511"/>
<feature type="region of interest" description="Disordered" evidence="1">
    <location>
        <begin position="1047"/>
        <end position="1074"/>
    </location>
</feature>
<dbReference type="STRING" id="1437609.BCAL_1676"/>